<accession>A0A0J6W396</accession>
<evidence type="ECO:0000256" key="1">
    <source>
        <dbReference type="ARBA" id="ARBA00022676"/>
    </source>
</evidence>
<evidence type="ECO:0000256" key="2">
    <source>
        <dbReference type="ARBA" id="ARBA00022679"/>
    </source>
</evidence>
<dbReference type="PANTHER" id="PTHR45947">
    <property type="entry name" value="SULFOQUINOVOSYL TRANSFERASE SQD2"/>
    <property type="match status" value="1"/>
</dbReference>
<evidence type="ECO:0000259" key="3">
    <source>
        <dbReference type="Pfam" id="PF00534"/>
    </source>
</evidence>
<dbReference type="RefSeq" id="WP_048423417.1">
    <property type="nucleotide sequence ID" value="NZ_JYNU01000014.1"/>
</dbReference>
<dbReference type="AlphaFoldDB" id="A0A0J6W396"/>
<evidence type="ECO:0000313" key="5">
    <source>
        <dbReference type="EMBL" id="KMO76142.1"/>
    </source>
</evidence>
<dbReference type="GO" id="GO:1903509">
    <property type="term" value="P:liposaccharide metabolic process"/>
    <property type="evidence" value="ECO:0007669"/>
    <property type="project" value="UniProtKB-ARBA"/>
</dbReference>
<feature type="domain" description="Glycosyltransferase subfamily 4-like N-terminal" evidence="4">
    <location>
        <begin position="24"/>
        <end position="182"/>
    </location>
</feature>
<name>A0A0J6W396_9MYCO</name>
<protein>
    <submittedName>
        <fullName evidence="5">Glycogen synthase</fullName>
        <ecNumber evidence="5">2.4.1.11</ecNumber>
    </submittedName>
</protein>
<dbReference type="EC" id="2.4.1.11" evidence="5"/>
<dbReference type="GO" id="GO:0008610">
    <property type="term" value="P:lipid biosynthetic process"/>
    <property type="evidence" value="ECO:0007669"/>
    <property type="project" value="UniProtKB-ARBA"/>
</dbReference>
<dbReference type="EMBL" id="JYNU01000014">
    <property type="protein sequence ID" value="KMO76142.1"/>
    <property type="molecule type" value="Genomic_DNA"/>
</dbReference>
<keyword evidence="2 5" id="KW-0808">Transferase</keyword>
<evidence type="ECO:0000313" key="6">
    <source>
        <dbReference type="Proteomes" id="UP000036313"/>
    </source>
</evidence>
<dbReference type="InterPro" id="IPR050194">
    <property type="entry name" value="Glycosyltransferase_grp1"/>
</dbReference>
<dbReference type="Pfam" id="PF13439">
    <property type="entry name" value="Glyco_transf_4"/>
    <property type="match status" value="1"/>
</dbReference>
<dbReference type="Gene3D" id="3.40.50.2000">
    <property type="entry name" value="Glycogen Phosphorylase B"/>
    <property type="match status" value="2"/>
</dbReference>
<keyword evidence="1 5" id="KW-0328">Glycosyltransferase</keyword>
<dbReference type="GO" id="GO:0004373">
    <property type="term" value="F:alpha-1,4-glucan glucosyltransferase (UDP-glucose donor) activity"/>
    <property type="evidence" value="ECO:0007669"/>
    <property type="project" value="UniProtKB-EC"/>
</dbReference>
<feature type="domain" description="Glycosyl transferase family 1" evidence="3">
    <location>
        <begin position="192"/>
        <end position="332"/>
    </location>
</feature>
<reference evidence="5 6" key="1">
    <citation type="journal article" date="2015" name="Genome Biol. Evol.">
        <title>Characterization of Three Mycobacterium spp. with Potential Use in Bioremediation by Genome Sequencing and Comparative Genomics.</title>
        <authorList>
            <person name="Das S."/>
            <person name="Pettersson B.M."/>
            <person name="Behra P.R."/>
            <person name="Ramesh M."/>
            <person name="Dasgupta S."/>
            <person name="Bhattacharya A."/>
            <person name="Kirsebom L.A."/>
        </authorList>
    </citation>
    <scope>NUCLEOTIDE SEQUENCE [LARGE SCALE GENOMIC DNA]</scope>
    <source>
        <strain evidence="5 6">DSM 44075</strain>
    </source>
</reference>
<gene>
    <name evidence="5" type="ORF">MOBUDSM44075_02672</name>
</gene>
<dbReference type="PANTHER" id="PTHR45947:SF3">
    <property type="entry name" value="SULFOQUINOVOSYL TRANSFERASE SQD2"/>
    <property type="match status" value="1"/>
</dbReference>
<sequence>MTSRSLRIALLGSSRYPVRQPFAGGLEAFVFELAHGLTAAGHHVTVFAAPDSDMGLPWNVVPLRTLDMSETTRRLDPTTPEWVVAETHAYLSVMVSLGRAELGAFDVIHNHSPHYLPLAMAHTVDAPMLTTLHTPPLKWQEQAVALPGGVASRFVAVSEFTARQWNPISGPIPVILNGVDIAHRPMGPGGRYAVWTGRLVPEKGVTSAIAAARAAGIPLRLAGPIGDRAYFEAAVRPLLGDGAVYEGHLHREDLNTLVGGAAVALVTPHWDEPYGRVVAEALAAGTPVAAFARGGIPEILDASCGRLAAPGDIDGLSLALVEAMTLRRTDARARAERCCSHDVMVSQYLDQYRQLLCAPDMSAIEDVSA</sequence>
<dbReference type="GO" id="GO:1901137">
    <property type="term" value="P:carbohydrate derivative biosynthetic process"/>
    <property type="evidence" value="ECO:0007669"/>
    <property type="project" value="UniProtKB-ARBA"/>
</dbReference>
<proteinExistence type="predicted"/>
<dbReference type="Proteomes" id="UP000036313">
    <property type="component" value="Unassembled WGS sequence"/>
</dbReference>
<dbReference type="Pfam" id="PF00534">
    <property type="entry name" value="Glycos_transf_1"/>
    <property type="match status" value="1"/>
</dbReference>
<dbReference type="PATRIC" id="fig|1807.14.peg.2695"/>
<dbReference type="SUPFAM" id="SSF53756">
    <property type="entry name" value="UDP-Glycosyltransferase/glycogen phosphorylase"/>
    <property type="match status" value="1"/>
</dbReference>
<dbReference type="InterPro" id="IPR028098">
    <property type="entry name" value="Glyco_trans_4-like_N"/>
</dbReference>
<evidence type="ECO:0000259" key="4">
    <source>
        <dbReference type="Pfam" id="PF13439"/>
    </source>
</evidence>
<dbReference type="InterPro" id="IPR001296">
    <property type="entry name" value="Glyco_trans_1"/>
</dbReference>
<comment type="caution">
    <text evidence="5">The sequence shown here is derived from an EMBL/GenBank/DDBJ whole genome shotgun (WGS) entry which is preliminary data.</text>
</comment>
<organism evidence="5 6">
    <name type="scientific">Mycolicibacterium obuense</name>
    <dbReference type="NCBI Taxonomy" id="1807"/>
    <lineage>
        <taxon>Bacteria</taxon>
        <taxon>Bacillati</taxon>
        <taxon>Actinomycetota</taxon>
        <taxon>Actinomycetes</taxon>
        <taxon>Mycobacteriales</taxon>
        <taxon>Mycobacteriaceae</taxon>
        <taxon>Mycolicibacterium</taxon>
    </lineage>
</organism>